<dbReference type="GO" id="GO:0016567">
    <property type="term" value="P:protein ubiquitination"/>
    <property type="evidence" value="ECO:0007669"/>
    <property type="project" value="TreeGrafter"/>
</dbReference>
<dbReference type="EMBL" id="GHES01003824">
    <property type="protein sequence ID" value="MPA34383.1"/>
    <property type="molecule type" value="Transcribed_RNA"/>
</dbReference>
<evidence type="ECO:0000256" key="3">
    <source>
        <dbReference type="ARBA" id="ARBA00022723"/>
    </source>
</evidence>
<protein>
    <recommendedName>
        <fullName evidence="2">RING-type E3 ubiquitin transferase</fullName>
        <ecNumber evidence="2">2.3.2.27</ecNumber>
    </recommendedName>
</protein>
<evidence type="ECO:0000313" key="9">
    <source>
        <dbReference type="EMBL" id="MPA34384.1"/>
    </source>
</evidence>
<dbReference type="SUPFAM" id="SSF57850">
    <property type="entry name" value="RING/U-box"/>
    <property type="match status" value="1"/>
</dbReference>
<evidence type="ECO:0000259" key="7">
    <source>
        <dbReference type="PROSITE" id="PS50089"/>
    </source>
</evidence>
<reference evidence="8" key="1">
    <citation type="submission" date="2019-08" db="EMBL/GenBank/DDBJ databases">
        <title>Reference gene set and small RNA set construction with multiple tissues from Davidia involucrata Baill.</title>
        <authorList>
            <person name="Yang H."/>
            <person name="Zhou C."/>
            <person name="Li G."/>
            <person name="Wang J."/>
            <person name="Gao P."/>
            <person name="Wang M."/>
            <person name="Wang R."/>
            <person name="Zhao Y."/>
        </authorList>
    </citation>
    <scope>NUCLEOTIDE SEQUENCE</scope>
    <source>
        <tissue evidence="8">Mixed with DoveR01_LX</tissue>
    </source>
</reference>
<keyword evidence="5" id="KW-0862">Zinc</keyword>
<sequence>MSFHHAFSVRQDNDIIPRHLPESYDCFFFRIRVSYMLEQPNHNLAVVNSFNQSVGIPRDLFVDDQDFVYLLLSSNFRIAKANLPPDIIEEIINQVSNFGESLMNDACNAHKVLAILVDIRNTTLQQPDENQDEAIDRVNRAIQEPRREEVIAFRPRPRPPAYKSPIQALEKTTLLDFDSSSLKECAICLEKLSVGLEIVGMPCSHIYHGDCIVRWLQRSNLCPLCRFPMPC</sequence>
<gene>
    <name evidence="8" type="ORF">Din_003824</name>
    <name evidence="9" type="ORF">Din_003825</name>
</gene>
<dbReference type="InterPro" id="IPR013083">
    <property type="entry name" value="Znf_RING/FYVE/PHD"/>
</dbReference>
<feature type="domain" description="RING-type" evidence="7">
    <location>
        <begin position="185"/>
        <end position="226"/>
    </location>
</feature>
<dbReference type="Gene3D" id="3.30.40.10">
    <property type="entry name" value="Zinc/RING finger domain, C3HC4 (zinc finger)"/>
    <property type="match status" value="1"/>
</dbReference>
<dbReference type="PROSITE" id="PS50089">
    <property type="entry name" value="ZF_RING_2"/>
    <property type="match status" value="1"/>
</dbReference>
<dbReference type="EC" id="2.3.2.27" evidence="2"/>
<keyword evidence="4 6" id="KW-0863">Zinc-finger</keyword>
<dbReference type="InterPro" id="IPR001841">
    <property type="entry name" value="Znf_RING"/>
</dbReference>
<evidence type="ECO:0000256" key="6">
    <source>
        <dbReference type="PROSITE-ProRule" id="PRU00175"/>
    </source>
</evidence>
<evidence type="ECO:0000256" key="1">
    <source>
        <dbReference type="ARBA" id="ARBA00000900"/>
    </source>
</evidence>
<dbReference type="AlphaFoldDB" id="A0A5B6YT66"/>
<dbReference type="Pfam" id="PF13639">
    <property type="entry name" value="zf-RING_2"/>
    <property type="match status" value="1"/>
</dbReference>
<dbReference type="GO" id="GO:0061630">
    <property type="term" value="F:ubiquitin protein ligase activity"/>
    <property type="evidence" value="ECO:0007669"/>
    <property type="project" value="UniProtKB-EC"/>
</dbReference>
<accession>A0A5B6YT66</accession>
<evidence type="ECO:0000313" key="8">
    <source>
        <dbReference type="EMBL" id="MPA34383.1"/>
    </source>
</evidence>
<dbReference type="SMART" id="SM00184">
    <property type="entry name" value="RING"/>
    <property type="match status" value="1"/>
</dbReference>
<dbReference type="GO" id="GO:0008270">
    <property type="term" value="F:zinc ion binding"/>
    <property type="evidence" value="ECO:0007669"/>
    <property type="project" value="UniProtKB-KW"/>
</dbReference>
<dbReference type="PANTHER" id="PTHR15710:SF196">
    <property type="entry name" value="F6A14.12 PROTEIN-RELATED"/>
    <property type="match status" value="1"/>
</dbReference>
<name>A0A5B6YT66_DAVIN</name>
<evidence type="ECO:0000256" key="5">
    <source>
        <dbReference type="ARBA" id="ARBA00022833"/>
    </source>
</evidence>
<evidence type="ECO:0000256" key="4">
    <source>
        <dbReference type="ARBA" id="ARBA00022771"/>
    </source>
</evidence>
<organism evidence="8">
    <name type="scientific">Davidia involucrata</name>
    <name type="common">Dove tree</name>
    <dbReference type="NCBI Taxonomy" id="16924"/>
    <lineage>
        <taxon>Eukaryota</taxon>
        <taxon>Viridiplantae</taxon>
        <taxon>Streptophyta</taxon>
        <taxon>Embryophyta</taxon>
        <taxon>Tracheophyta</taxon>
        <taxon>Spermatophyta</taxon>
        <taxon>Magnoliopsida</taxon>
        <taxon>eudicotyledons</taxon>
        <taxon>Gunneridae</taxon>
        <taxon>Pentapetalae</taxon>
        <taxon>asterids</taxon>
        <taxon>Cornales</taxon>
        <taxon>Nyssaceae</taxon>
        <taxon>Davidia</taxon>
    </lineage>
</organism>
<comment type="catalytic activity">
    <reaction evidence="1">
        <text>S-ubiquitinyl-[E2 ubiquitin-conjugating enzyme]-L-cysteine + [acceptor protein]-L-lysine = [E2 ubiquitin-conjugating enzyme]-L-cysteine + N(6)-ubiquitinyl-[acceptor protein]-L-lysine.</text>
        <dbReference type="EC" id="2.3.2.27"/>
    </reaction>
</comment>
<dbReference type="PANTHER" id="PTHR15710">
    <property type="entry name" value="E3 UBIQUITIN-PROTEIN LIGASE PRAJA"/>
    <property type="match status" value="1"/>
</dbReference>
<dbReference type="CDD" id="cd16454">
    <property type="entry name" value="RING-H2_PA-TM-RING"/>
    <property type="match status" value="1"/>
</dbReference>
<keyword evidence="3" id="KW-0479">Metal-binding</keyword>
<dbReference type="GO" id="GO:0005737">
    <property type="term" value="C:cytoplasm"/>
    <property type="evidence" value="ECO:0007669"/>
    <property type="project" value="TreeGrafter"/>
</dbReference>
<keyword evidence="8" id="KW-0012">Acyltransferase</keyword>
<keyword evidence="8" id="KW-0808">Transferase</keyword>
<dbReference type="EMBL" id="GHES01003825">
    <property type="protein sequence ID" value="MPA34384.1"/>
    <property type="molecule type" value="Transcribed_RNA"/>
</dbReference>
<proteinExistence type="predicted"/>
<evidence type="ECO:0000256" key="2">
    <source>
        <dbReference type="ARBA" id="ARBA00012483"/>
    </source>
</evidence>